<dbReference type="AlphaFoldDB" id="A0A931IAI2"/>
<dbReference type="Proteomes" id="UP000655751">
    <property type="component" value="Unassembled WGS sequence"/>
</dbReference>
<proteinExistence type="predicted"/>
<reference evidence="4" key="1">
    <citation type="submission" date="2020-11" db="EMBL/GenBank/DDBJ databases">
        <title>Nocardia NEAU-351.nov., a novel actinomycete isolated from the cow dung.</title>
        <authorList>
            <person name="Zhang X."/>
        </authorList>
    </citation>
    <scope>NUCLEOTIDE SEQUENCE</scope>
    <source>
        <strain evidence="4">NEAU-351</strain>
    </source>
</reference>
<dbReference type="GO" id="GO:0051701">
    <property type="term" value="P:biological process involved in interaction with host"/>
    <property type="evidence" value="ECO:0007669"/>
    <property type="project" value="TreeGrafter"/>
</dbReference>
<dbReference type="RefSeq" id="WP_196148967.1">
    <property type="nucleotide sequence ID" value="NZ_JADMLG010000003.1"/>
</dbReference>
<sequence>MASSGLGLRLAGLGLVIVLAAVVTIALTMFAGGFTRSETVLVESPRSGLVLDPDAKVRFRGVEIGRVAEVIQRSGGATLRLEIDPDELRFVSADARVDIRSTTVFGAKYVNFVAPAGLPARALRPDARITADRVTVEFNTLFQRLSDLLAIIEPEKLNAILSALGTAVDGRGEKIGGLLTGADSFLREINPSLPALRADLDKSARVAELYADTAGDLMATVSNVTATGRTVVEERSSLDELLVNVIGVADTTSTVLRDNENQLVTALELLRPTTGLLADYAPVLYCLITGIGNSMPAAEAVFGGGQEAVALSASFMPGTERYTAPNDLPKVNATGGPHCGGILERVPGSNADYLVVDTSEGTPYVPSTTLTFNAPPVFKILFAGLPGVG</sequence>
<protein>
    <submittedName>
        <fullName evidence="4">MCE family protein</fullName>
    </submittedName>
</protein>
<dbReference type="PANTHER" id="PTHR33371">
    <property type="entry name" value="INTERMEMBRANE PHOSPHOLIPID TRANSPORT SYSTEM BINDING PROTEIN MLAD-RELATED"/>
    <property type="match status" value="1"/>
</dbReference>
<evidence type="ECO:0000313" key="5">
    <source>
        <dbReference type="Proteomes" id="UP000655751"/>
    </source>
</evidence>
<dbReference type="Pfam" id="PF02470">
    <property type="entry name" value="MlaD"/>
    <property type="match status" value="1"/>
</dbReference>
<keyword evidence="1" id="KW-0472">Membrane</keyword>
<dbReference type="Pfam" id="PF11887">
    <property type="entry name" value="Mce4_CUP1"/>
    <property type="match status" value="1"/>
</dbReference>
<dbReference type="InterPro" id="IPR005693">
    <property type="entry name" value="Mce"/>
</dbReference>
<accession>A0A931IAI2</accession>
<evidence type="ECO:0000259" key="3">
    <source>
        <dbReference type="Pfam" id="PF11887"/>
    </source>
</evidence>
<evidence type="ECO:0000313" key="4">
    <source>
        <dbReference type="EMBL" id="MBH0776642.1"/>
    </source>
</evidence>
<comment type="caution">
    <text evidence="4">The sequence shown here is derived from an EMBL/GenBank/DDBJ whole genome shotgun (WGS) entry which is preliminary data.</text>
</comment>
<organism evidence="4 5">
    <name type="scientific">Nocardia bovistercoris</name>
    <dbReference type="NCBI Taxonomy" id="2785916"/>
    <lineage>
        <taxon>Bacteria</taxon>
        <taxon>Bacillati</taxon>
        <taxon>Actinomycetota</taxon>
        <taxon>Actinomycetes</taxon>
        <taxon>Mycobacteriales</taxon>
        <taxon>Nocardiaceae</taxon>
        <taxon>Nocardia</taxon>
    </lineage>
</organism>
<keyword evidence="1" id="KW-1133">Transmembrane helix</keyword>
<dbReference type="GO" id="GO:0005576">
    <property type="term" value="C:extracellular region"/>
    <property type="evidence" value="ECO:0007669"/>
    <property type="project" value="TreeGrafter"/>
</dbReference>
<keyword evidence="5" id="KW-1185">Reference proteome</keyword>
<keyword evidence="1" id="KW-0812">Transmembrane</keyword>
<dbReference type="PANTHER" id="PTHR33371:SF19">
    <property type="entry name" value="MCE-FAMILY PROTEIN MCE4A"/>
    <property type="match status" value="1"/>
</dbReference>
<dbReference type="EMBL" id="JADMLG010000003">
    <property type="protein sequence ID" value="MBH0776642.1"/>
    <property type="molecule type" value="Genomic_DNA"/>
</dbReference>
<feature type="transmembrane region" description="Helical" evidence="1">
    <location>
        <begin position="12"/>
        <end position="34"/>
    </location>
</feature>
<dbReference type="InterPro" id="IPR052336">
    <property type="entry name" value="MlaD_Phospholipid_Transporter"/>
</dbReference>
<dbReference type="InterPro" id="IPR003399">
    <property type="entry name" value="Mce/MlaD"/>
</dbReference>
<name>A0A931IAI2_9NOCA</name>
<evidence type="ECO:0000256" key="1">
    <source>
        <dbReference type="SAM" id="Phobius"/>
    </source>
</evidence>
<feature type="domain" description="Mammalian cell entry C-terminal" evidence="3">
    <location>
        <begin position="121"/>
        <end position="337"/>
    </location>
</feature>
<feature type="domain" description="Mce/MlaD" evidence="2">
    <location>
        <begin position="38"/>
        <end position="113"/>
    </location>
</feature>
<gene>
    <name evidence="4" type="ORF">IT779_10130</name>
</gene>
<dbReference type="NCBIfam" id="TIGR00996">
    <property type="entry name" value="Mtu_fam_mce"/>
    <property type="match status" value="1"/>
</dbReference>
<dbReference type="InterPro" id="IPR024516">
    <property type="entry name" value="Mce_C"/>
</dbReference>
<evidence type="ECO:0000259" key="2">
    <source>
        <dbReference type="Pfam" id="PF02470"/>
    </source>
</evidence>